<dbReference type="EMBL" id="JAVRRT010000005">
    <property type="protein sequence ID" value="KAK5171811.1"/>
    <property type="molecule type" value="Genomic_DNA"/>
</dbReference>
<accession>A0AAV9PH42</accession>
<evidence type="ECO:0000313" key="2">
    <source>
        <dbReference type="Proteomes" id="UP001337655"/>
    </source>
</evidence>
<dbReference type="AlphaFoldDB" id="A0AAV9PH42"/>
<dbReference type="Proteomes" id="UP001337655">
    <property type="component" value="Unassembled WGS sequence"/>
</dbReference>
<protein>
    <submittedName>
        <fullName evidence="1">Uncharacterized protein</fullName>
    </submittedName>
</protein>
<dbReference type="RefSeq" id="XP_064660655.1">
    <property type="nucleotide sequence ID" value="XM_064800704.1"/>
</dbReference>
<sequence>MSPRYPSLDIASAWISLILPLPGHETSFNRWYSDDHFYAGGMCLPGIFAGRRWIAPQALRSLNYASDPAMAEGGSFLHLNLFSSHQSDEAYRALGQTLQVLGEEGRMYGDSIERRHLYSAITPYEGVVYRDGEGFGEGPMDIHALDYPFQGVVVEIVEAKSGEGRVELVRWLKGEFVPRRLEGSDVVMCLVFRHEDLPEGVRSPRLPGKCPTGDKRVVLLWFVEGDPKVCLERDFGGHVEEVKEKALGEVVFLGPFVPTVPGTNSVSDVEQLFAFPENCVRSKANDAASDLRIKVST</sequence>
<organism evidence="1 2">
    <name type="scientific">Saxophila tyrrhenica</name>
    <dbReference type="NCBI Taxonomy" id="1690608"/>
    <lineage>
        <taxon>Eukaryota</taxon>
        <taxon>Fungi</taxon>
        <taxon>Dikarya</taxon>
        <taxon>Ascomycota</taxon>
        <taxon>Pezizomycotina</taxon>
        <taxon>Dothideomycetes</taxon>
        <taxon>Dothideomycetidae</taxon>
        <taxon>Mycosphaerellales</taxon>
        <taxon>Extremaceae</taxon>
        <taxon>Saxophila</taxon>
    </lineage>
</organism>
<name>A0AAV9PH42_9PEZI</name>
<gene>
    <name evidence="1" type="ORF">LTR77_003447</name>
</gene>
<dbReference type="GeneID" id="89924794"/>
<proteinExistence type="predicted"/>
<reference evidence="1 2" key="1">
    <citation type="submission" date="2023-08" db="EMBL/GenBank/DDBJ databases">
        <title>Black Yeasts Isolated from many extreme environments.</title>
        <authorList>
            <person name="Coleine C."/>
            <person name="Stajich J.E."/>
            <person name="Selbmann L."/>
        </authorList>
    </citation>
    <scope>NUCLEOTIDE SEQUENCE [LARGE SCALE GENOMIC DNA]</scope>
    <source>
        <strain evidence="1 2">CCFEE 5935</strain>
    </source>
</reference>
<evidence type="ECO:0000313" key="1">
    <source>
        <dbReference type="EMBL" id="KAK5171811.1"/>
    </source>
</evidence>
<keyword evidence="2" id="KW-1185">Reference proteome</keyword>
<comment type="caution">
    <text evidence="1">The sequence shown here is derived from an EMBL/GenBank/DDBJ whole genome shotgun (WGS) entry which is preliminary data.</text>
</comment>